<reference evidence="3" key="1">
    <citation type="submission" date="2022-11" db="UniProtKB">
        <authorList>
            <consortium name="WormBaseParasite"/>
        </authorList>
    </citation>
    <scope>IDENTIFICATION</scope>
</reference>
<dbReference type="PANTHER" id="PTHR12844:SF42">
    <property type="entry name" value="CONNECTOR ENHANCER OF KSR PROTEIN CNK"/>
    <property type="match status" value="1"/>
</dbReference>
<evidence type="ECO:0000259" key="1">
    <source>
        <dbReference type="PROSITE" id="PS51290"/>
    </source>
</evidence>
<dbReference type="InterPro" id="IPR051566">
    <property type="entry name" value="CNKSR"/>
</dbReference>
<dbReference type="WBParaSite" id="jg16310">
    <property type="protein sequence ID" value="jg16310"/>
    <property type="gene ID" value="jg16310"/>
</dbReference>
<evidence type="ECO:0000313" key="3">
    <source>
        <dbReference type="WBParaSite" id="jg16310"/>
    </source>
</evidence>
<evidence type="ECO:0000313" key="2">
    <source>
        <dbReference type="Proteomes" id="UP000887574"/>
    </source>
</evidence>
<organism evidence="2 3">
    <name type="scientific">Ditylenchus dipsaci</name>
    <dbReference type="NCBI Taxonomy" id="166011"/>
    <lineage>
        <taxon>Eukaryota</taxon>
        <taxon>Metazoa</taxon>
        <taxon>Ecdysozoa</taxon>
        <taxon>Nematoda</taxon>
        <taxon>Chromadorea</taxon>
        <taxon>Rhabditida</taxon>
        <taxon>Tylenchina</taxon>
        <taxon>Tylenchomorpha</taxon>
        <taxon>Sphaerularioidea</taxon>
        <taxon>Anguinidae</taxon>
        <taxon>Anguininae</taxon>
        <taxon>Ditylenchus</taxon>
    </lineage>
</organism>
<feature type="domain" description="CRIC" evidence="1">
    <location>
        <begin position="98"/>
        <end position="194"/>
    </location>
</feature>
<protein>
    <submittedName>
        <fullName evidence="3">CRIC domain-containing protein</fullName>
    </submittedName>
</protein>
<dbReference type="PROSITE" id="PS51290">
    <property type="entry name" value="CRIC"/>
    <property type="match status" value="1"/>
</dbReference>
<keyword evidence="2" id="KW-1185">Reference proteome</keyword>
<dbReference type="PANTHER" id="PTHR12844">
    <property type="entry name" value="CONNECTOR ENCHANCER OF KINASE SUPPRESSOR OF RAS"/>
    <property type="match status" value="1"/>
</dbReference>
<dbReference type="InterPro" id="IPR017874">
    <property type="entry name" value="CRIC_domain"/>
</dbReference>
<dbReference type="AlphaFoldDB" id="A0A915D5P4"/>
<dbReference type="Pfam" id="PF10534">
    <property type="entry name" value="CRIC_ras_sig"/>
    <property type="match status" value="1"/>
</dbReference>
<sequence>MTALKWLVVHINEKGKCGLRANGFHYDSSKLQQHPAASFQCEDWTVTQVLKWLKGIDESSNSSAYARAFKKARDVSRSKILQAIGLLSYYSYTTKYENLQKLAADTIAGVSNLLNAVAFATPVINSSAHSSKILEALNTVLRSVTELHECVLKLIFWLDRSPFDDKKSFISTRQKVSALIEEMVDCVNNPNNPKFFSVPQVLVERGSSIRKTCEDIIAMNDPLILYTAFMERVTIRKTSATNWGFDVDSTCTGLT</sequence>
<accession>A0A915D5P4</accession>
<proteinExistence type="predicted"/>
<dbReference type="Proteomes" id="UP000887574">
    <property type="component" value="Unplaced"/>
</dbReference>
<name>A0A915D5P4_9BILA</name>